<reference evidence="4" key="2">
    <citation type="submission" date="2020-08" db="EMBL/GenBank/DDBJ databases">
        <authorList>
            <person name="Kikuchi T."/>
        </authorList>
    </citation>
    <scope>NUCLEOTIDE SEQUENCE</scope>
    <source>
        <strain evidence="3">Ka4C1</strain>
    </source>
</reference>
<feature type="region of interest" description="Disordered" evidence="2">
    <location>
        <begin position="426"/>
        <end position="446"/>
    </location>
</feature>
<feature type="compositionally biased region" description="Basic and acidic residues" evidence="2">
    <location>
        <begin position="102"/>
        <end position="115"/>
    </location>
</feature>
<dbReference type="Proteomes" id="UP000582659">
    <property type="component" value="Unassembled WGS sequence"/>
</dbReference>
<reference evidence="7" key="1">
    <citation type="submission" date="2016-11" db="UniProtKB">
        <authorList>
            <consortium name="WormBaseParasite"/>
        </authorList>
    </citation>
    <scope>IDENTIFICATION</scope>
</reference>
<dbReference type="AlphaFoldDB" id="A0A1I7SD39"/>
<proteinExistence type="predicted"/>
<feature type="coiled-coil region" evidence="1">
    <location>
        <begin position="201"/>
        <end position="293"/>
    </location>
</feature>
<name>A0A1I7SD39_BURXY</name>
<dbReference type="EMBL" id="CAJFDI010000002">
    <property type="protein sequence ID" value="CAD5213646.1"/>
    <property type="molecule type" value="Genomic_DNA"/>
</dbReference>
<keyword evidence="1" id="KW-0175">Coiled coil</keyword>
<evidence type="ECO:0000313" key="3">
    <source>
        <dbReference type="EMBL" id="CAD5213646.1"/>
    </source>
</evidence>
<protein>
    <submittedName>
        <fullName evidence="3">(pine wood nematode) hypothetical protein</fullName>
    </submittedName>
</protein>
<sequence>MDTSYYVVLPSSTPNSFYENRSCDYTVLLPKTLKFDSNYVCGLQSIVYPHSWASLGTTTEEYITIHGENFKYTVFLPPGSHRNISALAELINDVIKQETESFKKVTDNRPKREAPESDDDAPEAKKPKIRDEELLKLYEKNVSALDQRLLKDKEAVIQARDAAVQAFSNGLQREFNEFKTDSSLKIRTFSEEKTKEEKNFEENINKQISDLQKEADSKHQQNINNFNKFKQDHEKEFNEALSKLQEKARTLKEAVPKDFDGKLAKEEATVKALENTKNEKEKVFNEAKKAVDTKKNDTHTKNDTNYNQELKKLQDASIQARIEFETATQNHDHALKHLNSLREQRPTLEGHEVTRINNQIEDEQNTLTHNASQNLEFRKSSFESQRGSINHELYGTLEELRVSLDNMKKQLRLEVSNFDKAERAEWERRDKEKQQQIEAKQKEEDENLKEKIAEITKNVTIARQNLMEEFLDRDRKHFLKKKEEKPTKAYNQGERIYNQIFQQGPQAMDEILQNFTPQPIKFSYNDASQRIKLEILHPKVQYITMTSQLCYTLGFPLSEKLKNNTIAKYPADLSGGIKQLMVYIPGLTSNVIVGNSNVPLLRVVTVQGQPGDIIEQIYESPIYVPVEVKETSMMHVKILTMEGREVPFAHGDVWITLHFKKCVIF</sequence>
<evidence type="ECO:0000313" key="4">
    <source>
        <dbReference type="EMBL" id="CAG9092986.1"/>
    </source>
</evidence>
<evidence type="ECO:0000313" key="6">
    <source>
        <dbReference type="Proteomes" id="UP000659654"/>
    </source>
</evidence>
<dbReference type="Proteomes" id="UP000659654">
    <property type="component" value="Unassembled WGS sequence"/>
</dbReference>
<evidence type="ECO:0000313" key="5">
    <source>
        <dbReference type="Proteomes" id="UP000095284"/>
    </source>
</evidence>
<dbReference type="WBParaSite" id="BXY_1094300.1">
    <property type="protein sequence ID" value="BXY_1094300.1"/>
    <property type="gene ID" value="BXY_1094300"/>
</dbReference>
<gene>
    <name evidence="3" type="ORF">BXYJ_LOCUS3134</name>
</gene>
<evidence type="ECO:0000256" key="2">
    <source>
        <dbReference type="SAM" id="MobiDB-lite"/>
    </source>
</evidence>
<dbReference type="Proteomes" id="UP000095284">
    <property type="component" value="Unplaced"/>
</dbReference>
<evidence type="ECO:0000256" key="1">
    <source>
        <dbReference type="SAM" id="Coils"/>
    </source>
</evidence>
<feature type="region of interest" description="Disordered" evidence="2">
    <location>
        <begin position="102"/>
        <end position="128"/>
    </location>
</feature>
<keyword evidence="6" id="KW-1185">Reference proteome</keyword>
<dbReference type="OrthoDB" id="5872300at2759"/>
<evidence type="ECO:0000313" key="7">
    <source>
        <dbReference type="WBParaSite" id="BXY_1094300.1"/>
    </source>
</evidence>
<dbReference type="EMBL" id="CAJFCV020000002">
    <property type="protein sequence ID" value="CAG9092986.1"/>
    <property type="molecule type" value="Genomic_DNA"/>
</dbReference>
<accession>A0A1I7SD39</accession>
<organism evidence="5 7">
    <name type="scientific">Bursaphelenchus xylophilus</name>
    <name type="common">Pinewood nematode worm</name>
    <name type="synonym">Aphelenchoides xylophilus</name>
    <dbReference type="NCBI Taxonomy" id="6326"/>
    <lineage>
        <taxon>Eukaryota</taxon>
        <taxon>Metazoa</taxon>
        <taxon>Ecdysozoa</taxon>
        <taxon>Nematoda</taxon>
        <taxon>Chromadorea</taxon>
        <taxon>Rhabditida</taxon>
        <taxon>Tylenchina</taxon>
        <taxon>Tylenchomorpha</taxon>
        <taxon>Aphelenchoidea</taxon>
        <taxon>Aphelenchoididae</taxon>
        <taxon>Bursaphelenchus</taxon>
    </lineage>
</organism>